<dbReference type="EMBL" id="NEXB01000082">
    <property type="protein sequence ID" value="PSN87140.1"/>
    <property type="molecule type" value="Genomic_DNA"/>
</dbReference>
<sequence>MLILLEKIQKFPRFFNLFSKRVDKTLKKANPHLLSFVFYYSHFGCLRNFSWYTNHWLNQDAIFYKPQGFLFTVFLKHLYFSEFT</sequence>
<name>A0A2R6AL86_9ARCH</name>
<dbReference type="Proteomes" id="UP000241473">
    <property type="component" value="Unassembled WGS sequence"/>
</dbReference>
<proteinExistence type="predicted"/>
<organism evidence="1 2">
    <name type="scientific">Candidatus Marsarchaeota G1 archaeon OSP_C</name>
    <dbReference type="NCBI Taxonomy" id="1978154"/>
    <lineage>
        <taxon>Archaea</taxon>
        <taxon>Candidatus Marsarchaeota</taxon>
        <taxon>Candidatus Marsarchaeota group 1</taxon>
    </lineage>
</organism>
<feature type="non-terminal residue" evidence="1">
    <location>
        <position position="84"/>
    </location>
</feature>
<reference evidence="1 2" key="1">
    <citation type="submission" date="2017-04" db="EMBL/GenBank/DDBJ databases">
        <title>Novel microbial lineages endemic to geothermal iron-oxide mats fill important gaps in the evolutionary history of Archaea.</title>
        <authorList>
            <person name="Jay Z.J."/>
            <person name="Beam J.P."/>
            <person name="Dlakic M."/>
            <person name="Rusch D.B."/>
            <person name="Kozubal M.A."/>
            <person name="Inskeep W.P."/>
        </authorList>
    </citation>
    <scope>NUCLEOTIDE SEQUENCE [LARGE SCALE GENOMIC DNA]</scope>
    <source>
        <strain evidence="1">OSP_C</strain>
    </source>
</reference>
<comment type="caution">
    <text evidence="1">The sequence shown here is derived from an EMBL/GenBank/DDBJ whole genome shotgun (WGS) entry which is preliminary data.</text>
</comment>
<evidence type="ECO:0000313" key="1">
    <source>
        <dbReference type="EMBL" id="PSN87140.1"/>
    </source>
</evidence>
<gene>
    <name evidence="1" type="ORF">B9Q00_09690</name>
</gene>
<dbReference type="AlphaFoldDB" id="A0A2R6AL86"/>
<protein>
    <submittedName>
        <fullName evidence="1">Uncharacterized protein</fullName>
    </submittedName>
</protein>
<accession>A0A2R6AL86</accession>
<evidence type="ECO:0000313" key="2">
    <source>
        <dbReference type="Proteomes" id="UP000241473"/>
    </source>
</evidence>